<dbReference type="PANTHER" id="PTHR30163:SF8">
    <property type="entry name" value="LYTIC MUREIN TRANSGLYCOSYLASE"/>
    <property type="match status" value="1"/>
</dbReference>
<dbReference type="InterPro" id="IPR043426">
    <property type="entry name" value="MltB-like"/>
</dbReference>
<name>A0A432VXC4_9GAMM</name>
<dbReference type="InterPro" id="IPR023346">
    <property type="entry name" value="Lysozyme-like_dom_sf"/>
</dbReference>
<dbReference type="Gene3D" id="1.10.8.350">
    <property type="entry name" value="Bacterial muramidase"/>
    <property type="match status" value="1"/>
</dbReference>
<protein>
    <submittedName>
        <fullName evidence="2">Lytic murein transglycosylase</fullName>
    </submittedName>
</protein>
<dbReference type="GO" id="GO:0008933">
    <property type="term" value="F:peptidoglycan lytic transglycosylase activity"/>
    <property type="evidence" value="ECO:0007669"/>
    <property type="project" value="TreeGrafter"/>
</dbReference>
<evidence type="ECO:0000259" key="1">
    <source>
        <dbReference type="Pfam" id="PF13406"/>
    </source>
</evidence>
<dbReference type="NCBIfam" id="TIGR02283">
    <property type="entry name" value="MltB_2"/>
    <property type="match status" value="1"/>
</dbReference>
<dbReference type="GO" id="GO:0009253">
    <property type="term" value="P:peptidoglycan catabolic process"/>
    <property type="evidence" value="ECO:0007669"/>
    <property type="project" value="TreeGrafter"/>
</dbReference>
<evidence type="ECO:0000313" key="3">
    <source>
        <dbReference type="Proteomes" id="UP000288212"/>
    </source>
</evidence>
<dbReference type="RefSeq" id="WP_126790328.1">
    <property type="nucleotide sequence ID" value="NZ_PIPI01000001.1"/>
</dbReference>
<gene>
    <name evidence="2" type="ORF">CWE06_00280</name>
</gene>
<dbReference type="CDD" id="cd13399">
    <property type="entry name" value="Slt35-like"/>
    <property type="match status" value="1"/>
</dbReference>
<dbReference type="InterPro" id="IPR031304">
    <property type="entry name" value="SLT_2"/>
</dbReference>
<dbReference type="PANTHER" id="PTHR30163">
    <property type="entry name" value="MEMBRANE-BOUND LYTIC MUREIN TRANSGLYCOSYLASE B"/>
    <property type="match status" value="1"/>
</dbReference>
<accession>A0A432VXC4</accession>
<dbReference type="SUPFAM" id="SSF53955">
    <property type="entry name" value="Lysozyme-like"/>
    <property type="match status" value="1"/>
</dbReference>
<organism evidence="2 3">
    <name type="scientific">Aliidiomarina haloalkalitolerans</name>
    <dbReference type="NCBI Taxonomy" id="859059"/>
    <lineage>
        <taxon>Bacteria</taxon>
        <taxon>Pseudomonadati</taxon>
        <taxon>Pseudomonadota</taxon>
        <taxon>Gammaproteobacteria</taxon>
        <taxon>Alteromonadales</taxon>
        <taxon>Idiomarinaceae</taxon>
        <taxon>Aliidiomarina</taxon>
    </lineage>
</organism>
<feature type="domain" description="Transglycosylase SLT" evidence="1">
    <location>
        <begin position="46"/>
        <end position="337"/>
    </location>
</feature>
<dbReference type="OrthoDB" id="9772911at2"/>
<dbReference type="AlphaFoldDB" id="A0A432VXC4"/>
<dbReference type="Gene3D" id="1.10.530.10">
    <property type="match status" value="1"/>
</dbReference>
<keyword evidence="3" id="KW-1185">Reference proteome</keyword>
<comment type="caution">
    <text evidence="2">The sequence shown here is derived from an EMBL/GenBank/DDBJ whole genome shotgun (WGS) entry which is preliminary data.</text>
</comment>
<reference evidence="2 3" key="1">
    <citation type="journal article" date="2011" name="Front. Microbiol.">
        <title>Genomic signatures of strain selection and enhancement in Bacillus atrophaeus var. globigii, a historical biowarfare simulant.</title>
        <authorList>
            <person name="Gibbons H.S."/>
            <person name="Broomall S.M."/>
            <person name="McNew L.A."/>
            <person name="Daligault H."/>
            <person name="Chapman C."/>
            <person name="Bruce D."/>
            <person name="Karavis M."/>
            <person name="Krepps M."/>
            <person name="McGregor P.A."/>
            <person name="Hong C."/>
            <person name="Park K.H."/>
            <person name="Akmal A."/>
            <person name="Feldman A."/>
            <person name="Lin J.S."/>
            <person name="Chang W.E."/>
            <person name="Higgs B.W."/>
            <person name="Demirev P."/>
            <person name="Lindquist J."/>
            <person name="Liem A."/>
            <person name="Fochler E."/>
            <person name="Read T.D."/>
            <person name="Tapia R."/>
            <person name="Johnson S."/>
            <person name="Bishop-Lilly K.A."/>
            <person name="Detter C."/>
            <person name="Han C."/>
            <person name="Sozhamannan S."/>
            <person name="Rosenzweig C.N."/>
            <person name="Skowronski E.W."/>
        </authorList>
    </citation>
    <scope>NUCLEOTIDE SEQUENCE [LARGE SCALE GENOMIC DNA]</scope>
    <source>
        <strain evidence="2 3">AK5</strain>
    </source>
</reference>
<dbReference type="FunFam" id="1.10.8.350:FF:000001">
    <property type="entry name" value="Lytic murein transglycosylase B"/>
    <property type="match status" value="1"/>
</dbReference>
<dbReference type="Proteomes" id="UP000288212">
    <property type="component" value="Unassembled WGS sequence"/>
</dbReference>
<dbReference type="Pfam" id="PF13406">
    <property type="entry name" value="SLT_2"/>
    <property type="match status" value="1"/>
</dbReference>
<dbReference type="InterPro" id="IPR011970">
    <property type="entry name" value="MltB_2"/>
</dbReference>
<evidence type="ECO:0000313" key="2">
    <source>
        <dbReference type="EMBL" id="RUO21351.1"/>
    </source>
</evidence>
<sequence>MRLFGVQFGHVLRHVALLLVFSLLIFAGKALVSGKAQANDVDVAGFPDYVEQLKVEAREHGISADAIARAFTDVEFYQRAVSADRNQPEFTITLDTYLPRAVPDWKVQQGVRKYREHRELLERIGAEYGVQPRFIVALWGVETNYGGFTGNFKVVSALATLAYEGRREAFFKRQLMQALEIIDAGHIEPEQMRGSWAGAMGQTQFMPSSFLSYAVDGDGDGKIDIWNSFPDVFASAANYLAQVGWDDSKTWGRQVRLPAGFDTELAGLNTKKSLAEWQELGIRRYDGSALPTRDIQASVIMPDGVDGRIYLAYHNWDVLMRWNRSNYFVAAVGTLADRIQMGL</sequence>
<dbReference type="EMBL" id="PIPI01000001">
    <property type="protein sequence ID" value="RUO21351.1"/>
    <property type="molecule type" value="Genomic_DNA"/>
</dbReference>
<proteinExistence type="predicted"/>